<dbReference type="PANTHER" id="PTHR44216">
    <property type="entry name" value="PROTEIN O-MANNOSYL-TRANSFERASE TMTC2"/>
    <property type="match status" value="1"/>
</dbReference>
<dbReference type="AlphaFoldDB" id="A0A7R8ZQR5"/>
<evidence type="ECO:0000256" key="3">
    <source>
        <dbReference type="ARBA" id="ARBA00023136"/>
    </source>
</evidence>
<keyword evidence="3" id="KW-0472">Membrane</keyword>
<dbReference type="EMBL" id="OB661665">
    <property type="protein sequence ID" value="CAD7228707.1"/>
    <property type="molecule type" value="Genomic_DNA"/>
</dbReference>
<sequence>MILPSWLLGGFCDDDSCGGNGYSPPHPKSQTRRHRLLRNKFQENSNAPPKPPWYFWKHRRRKTVCPFPASSSDSQILWICVPTAFLCFLNSLNGDLVHDDLSAVRWNPDAMGLTPLHTLFSHDFWGCDMSDANSHKSYRPITILTFRLNVYLHGLHPLGFHIVNVLLHCLNVAFVFHIARRILRFSWHASFMATLLFATHPVHTEAVAGIVGRADVLCGAFFLCSFISSHSWSASLSTAPYNGVPLFPLILSVTLAILALLSKEIGVTVIGISAIHAFAFDHRRSIRSFLGSSLHVGHQMMRNAVLLVTGLSLMAFRLWVLGGELPQFSDQDNPAAFAETKTRFLSMVYIWAKNILLLLNPSDLSYDWQFGSIPLVTCFSDVRNLVSFSFLGLLGTVVVWCLRQSSLSKTEELHRSQTLMSLAFFIVPFLPATNIFFPVGFVIAERVLYIPRRGVCWLFHVELARVIAEAHSSHTAGLSIVIGAADVE</sequence>
<dbReference type="PANTHER" id="PTHR44216:SF3">
    <property type="entry name" value="PROTEIN O-MANNOSYL-TRANSFERASE TMTC2"/>
    <property type="match status" value="1"/>
</dbReference>
<keyword evidence="2" id="KW-0802">TPR repeat</keyword>
<proteinExistence type="predicted"/>
<reference evidence="4" key="1">
    <citation type="submission" date="2020-11" db="EMBL/GenBank/DDBJ databases">
        <authorList>
            <person name="Tran Van P."/>
        </authorList>
    </citation>
    <scope>NUCLEOTIDE SEQUENCE</scope>
</reference>
<evidence type="ECO:0000256" key="1">
    <source>
        <dbReference type="ARBA" id="ARBA00022737"/>
    </source>
</evidence>
<evidence type="ECO:0000313" key="4">
    <source>
        <dbReference type="EMBL" id="CAD7228707.1"/>
    </source>
</evidence>
<dbReference type="OrthoDB" id="10032188at2759"/>
<accession>A0A7R8ZQR5</accession>
<dbReference type="InterPro" id="IPR013618">
    <property type="entry name" value="TMTC_DUF1736"/>
</dbReference>
<protein>
    <submittedName>
        <fullName evidence="4">Uncharacterized protein</fullName>
    </submittedName>
</protein>
<dbReference type="InterPro" id="IPR052384">
    <property type="entry name" value="TMTC_O-mannosyltransferase"/>
</dbReference>
<evidence type="ECO:0000256" key="2">
    <source>
        <dbReference type="ARBA" id="ARBA00022803"/>
    </source>
</evidence>
<dbReference type="Pfam" id="PF08409">
    <property type="entry name" value="TMTC_DUF1736"/>
    <property type="match status" value="1"/>
</dbReference>
<gene>
    <name evidence="4" type="ORF">CTOB1V02_LOCUS6585</name>
</gene>
<keyword evidence="1" id="KW-0677">Repeat</keyword>
<organism evidence="4">
    <name type="scientific">Cyprideis torosa</name>
    <dbReference type="NCBI Taxonomy" id="163714"/>
    <lineage>
        <taxon>Eukaryota</taxon>
        <taxon>Metazoa</taxon>
        <taxon>Ecdysozoa</taxon>
        <taxon>Arthropoda</taxon>
        <taxon>Crustacea</taxon>
        <taxon>Oligostraca</taxon>
        <taxon>Ostracoda</taxon>
        <taxon>Podocopa</taxon>
        <taxon>Podocopida</taxon>
        <taxon>Cytherocopina</taxon>
        <taxon>Cytheroidea</taxon>
        <taxon>Cytherideidae</taxon>
        <taxon>Cyprideis</taxon>
    </lineage>
</organism>
<name>A0A7R8ZQR5_9CRUS</name>